<evidence type="ECO:0000313" key="1">
    <source>
        <dbReference type="EMBL" id="GIC93145.1"/>
    </source>
</evidence>
<proteinExistence type="predicted"/>
<reference evidence="1" key="2">
    <citation type="submission" date="2021-01" db="EMBL/GenBank/DDBJ databases">
        <title>Pan-genome distribution and transcriptional activeness of fungal secondary metabolism genes in Aspergillus section Fumigati.</title>
        <authorList>
            <person name="Takahashi H."/>
            <person name="Umemura M."/>
            <person name="Ninomiya A."/>
            <person name="Kusuya Y."/>
            <person name="Urayama S."/>
            <person name="Shimizu M."/>
            <person name="Watanabe A."/>
            <person name="Kamei K."/>
            <person name="Yaguchi T."/>
            <person name="Hagiwara D."/>
        </authorList>
    </citation>
    <scope>NUCLEOTIDE SEQUENCE</scope>
    <source>
        <strain evidence="1">IFM 46973</strain>
    </source>
</reference>
<dbReference type="EMBL" id="BBXM02000008">
    <property type="protein sequence ID" value="GIC93145.1"/>
    <property type="molecule type" value="Genomic_DNA"/>
</dbReference>
<accession>A0A8E0V460</accession>
<name>A0A8E0V460_9EURO</name>
<dbReference type="Proteomes" id="UP000036893">
    <property type="component" value="Unassembled WGS sequence"/>
</dbReference>
<protein>
    <submittedName>
        <fullName evidence="1">Uncharacterized protein</fullName>
    </submittedName>
</protein>
<dbReference type="GeneID" id="66997103"/>
<reference evidence="1" key="1">
    <citation type="journal article" date="2015" name="Genome Announc.">
        <title>Draft Genome Sequence of the Pathogenic Filamentous Fungus Aspergillus udagawae Strain IFM 46973T.</title>
        <authorList>
            <person name="Kusuya Y."/>
            <person name="Takahashi-Nakaguchi A."/>
            <person name="Takahashi H."/>
            <person name="Yaguchi T."/>
        </authorList>
    </citation>
    <scope>NUCLEOTIDE SEQUENCE</scope>
    <source>
        <strain evidence="1">IFM 46973</strain>
    </source>
</reference>
<evidence type="ECO:0000313" key="2">
    <source>
        <dbReference type="Proteomes" id="UP000036893"/>
    </source>
</evidence>
<organism evidence="1 2">
    <name type="scientific">Aspergillus udagawae</name>
    <dbReference type="NCBI Taxonomy" id="91492"/>
    <lineage>
        <taxon>Eukaryota</taxon>
        <taxon>Fungi</taxon>
        <taxon>Dikarya</taxon>
        <taxon>Ascomycota</taxon>
        <taxon>Pezizomycotina</taxon>
        <taxon>Eurotiomycetes</taxon>
        <taxon>Eurotiomycetidae</taxon>
        <taxon>Eurotiales</taxon>
        <taxon>Aspergillaceae</taxon>
        <taxon>Aspergillus</taxon>
        <taxon>Aspergillus subgen. Fumigati</taxon>
    </lineage>
</organism>
<sequence>MRIPEPWVDAEQIGKILDSSGIQHWDKRIVASNDAYHKWVFATMFRALQRYDPNWHSDGKCSGHGIGKEHADIVAPSIDVMGSILKRNVYALA</sequence>
<gene>
    <name evidence="1" type="ORF">Aud_009626</name>
</gene>
<dbReference type="RefSeq" id="XP_043150411.1">
    <property type="nucleotide sequence ID" value="XM_043294476.1"/>
</dbReference>
<comment type="caution">
    <text evidence="1">The sequence shown here is derived from an EMBL/GenBank/DDBJ whole genome shotgun (WGS) entry which is preliminary data.</text>
</comment>
<dbReference type="AlphaFoldDB" id="A0A8E0V460"/>